<dbReference type="KEGG" id="ssck:SPSK_10331"/>
<dbReference type="RefSeq" id="XP_016582750.1">
    <property type="nucleotide sequence ID" value="XM_016736792.1"/>
</dbReference>
<evidence type="ECO:0000313" key="1">
    <source>
        <dbReference type="EMBL" id="KJR80074.1"/>
    </source>
</evidence>
<protein>
    <submittedName>
        <fullName evidence="1">Uncharacterized protein</fullName>
    </submittedName>
</protein>
<gene>
    <name evidence="1" type="ORF">SPSK_10331</name>
</gene>
<dbReference type="AlphaFoldDB" id="A0A0F2LT93"/>
<reference evidence="1 2" key="1">
    <citation type="journal article" date="2014" name="BMC Genomics">
        <title>Comparative genomics of the major fungal agents of human and animal Sporotrichosis: Sporothrix schenckii and Sporothrix brasiliensis.</title>
        <authorList>
            <person name="Teixeira M.M."/>
            <person name="de Almeida L.G."/>
            <person name="Kubitschek-Barreira P."/>
            <person name="Alves F.L."/>
            <person name="Kioshima E.S."/>
            <person name="Abadio A.K."/>
            <person name="Fernandes L."/>
            <person name="Derengowski L.S."/>
            <person name="Ferreira K.S."/>
            <person name="Souza R.C."/>
            <person name="Ruiz J.C."/>
            <person name="de Andrade N.C."/>
            <person name="Paes H.C."/>
            <person name="Nicola A.M."/>
            <person name="Albuquerque P."/>
            <person name="Gerber A.L."/>
            <person name="Martins V.P."/>
            <person name="Peconick L.D."/>
            <person name="Neto A.V."/>
            <person name="Chaucanez C.B."/>
            <person name="Silva P.A."/>
            <person name="Cunha O.L."/>
            <person name="de Oliveira F.F."/>
            <person name="dos Santos T.C."/>
            <person name="Barros A.L."/>
            <person name="Soares M.A."/>
            <person name="de Oliveira L.M."/>
            <person name="Marini M.M."/>
            <person name="Villalobos-Duno H."/>
            <person name="Cunha M.M."/>
            <person name="de Hoog S."/>
            <person name="da Silveira J.F."/>
            <person name="Henrissat B."/>
            <person name="Nino-Vega G.A."/>
            <person name="Cisalpino P.S."/>
            <person name="Mora-Montes H.M."/>
            <person name="Almeida S.R."/>
            <person name="Stajich J.E."/>
            <person name="Lopes-Bezerra L.M."/>
            <person name="Vasconcelos A.T."/>
            <person name="Felipe M.S."/>
        </authorList>
    </citation>
    <scope>NUCLEOTIDE SEQUENCE [LARGE SCALE GENOMIC DNA]</scope>
    <source>
        <strain evidence="1 2">1099-18</strain>
    </source>
</reference>
<organism evidence="1 2">
    <name type="scientific">Sporothrix schenckii 1099-18</name>
    <dbReference type="NCBI Taxonomy" id="1397361"/>
    <lineage>
        <taxon>Eukaryota</taxon>
        <taxon>Fungi</taxon>
        <taxon>Dikarya</taxon>
        <taxon>Ascomycota</taxon>
        <taxon>Pezizomycotina</taxon>
        <taxon>Sordariomycetes</taxon>
        <taxon>Sordariomycetidae</taxon>
        <taxon>Ophiostomatales</taxon>
        <taxon>Ophiostomataceae</taxon>
        <taxon>Sporothrix</taxon>
    </lineage>
</organism>
<name>A0A0F2LT93_SPOSC</name>
<accession>A0A0F2LT93</accession>
<dbReference type="VEuPathDB" id="FungiDB:SPSK_10331"/>
<evidence type="ECO:0000313" key="2">
    <source>
        <dbReference type="Proteomes" id="UP000033710"/>
    </source>
</evidence>
<dbReference type="Proteomes" id="UP000033710">
    <property type="component" value="Unassembled WGS sequence"/>
</dbReference>
<sequence>MPLVYPRLPSFLLGSESLCRLAVNAASAIRSPLPAFTCRKHPAFAAHPFDGTSFALVMCPALHAAQTNTFSMDWPGVVFQTASLRPPTSPEEQ</sequence>
<reference evidence="1 2" key="2">
    <citation type="journal article" date="2015" name="Eukaryot. Cell">
        <title>Asexual propagation of a virulent clone complex in a human and feline outbreak of sporotrichosis.</title>
        <authorList>
            <person name="Teixeira Mde M."/>
            <person name="Rodrigues A.M."/>
            <person name="Tsui C.K."/>
            <person name="de Almeida L.G."/>
            <person name="Van Diepeningen A.D."/>
            <person name="van den Ende B.G."/>
            <person name="Fernandes G.F."/>
            <person name="Kano R."/>
            <person name="Hamelin R.C."/>
            <person name="Lopes-Bezerra L.M."/>
            <person name="Vasconcelos A.T."/>
            <person name="de Hoog S."/>
            <person name="de Camargo Z.P."/>
            <person name="Felipe M.S."/>
        </authorList>
    </citation>
    <scope>NUCLEOTIDE SEQUENCE [LARGE SCALE GENOMIC DNA]</scope>
    <source>
        <strain evidence="1 2">1099-18</strain>
    </source>
</reference>
<dbReference type="GeneID" id="27672069"/>
<proteinExistence type="predicted"/>
<dbReference type="EMBL" id="AXCR01000012">
    <property type="protein sequence ID" value="KJR80074.1"/>
    <property type="molecule type" value="Genomic_DNA"/>
</dbReference>
<comment type="caution">
    <text evidence="1">The sequence shown here is derived from an EMBL/GenBank/DDBJ whole genome shotgun (WGS) entry which is preliminary data.</text>
</comment>